<dbReference type="PROSITE" id="PS50011">
    <property type="entry name" value="PROTEIN_KINASE_DOM"/>
    <property type="match status" value="1"/>
</dbReference>
<dbReference type="GO" id="GO:0005737">
    <property type="term" value="C:cytoplasm"/>
    <property type="evidence" value="ECO:0007669"/>
    <property type="project" value="TreeGrafter"/>
</dbReference>
<dbReference type="AlphaFoldDB" id="A0A1V8SU44"/>
<feature type="region of interest" description="Disordered" evidence="1">
    <location>
        <begin position="814"/>
        <end position="881"/>
    </location>
</feature>
<dbReference type="SMART" id="SM00220">
    <property type="entry name" value="S_TKc"/>
    <property type="match status" value="1"/>
</dbReference>
<dbReference type="InParanoid" id="A0A1V8SU44"/>
<reference evidence="4" key="1">
    <citation type="submission" date="2017-03" db="EMBL/GenBank/DDBJ databases">
        <title>Genomes of endolithic fungi from Antarctica.</title>
        <authorList>
            <person name="Coleine C."/>
            <person name="Masonjones S."/>
            <person name="Stajich J.E."/>
        </authorList>
    </citation>
    <scope>NUCLEOTIDE SEQUENCE [LARGE SCALE GENOMIC DNA]</scope>
    <source>
        <strain evidence="4">CCFEE 5527</strain>
    </source>
</reference>
<dbReference type="SUPFAM" id="SSF56112">
    <property type="entry name" value="Protein kinase-like (PK-like)"/>
    <property type="match status" value="1"/>
</dbReference>
<feature type="region of interest" description="Disordered" evidence="1">
    <location>
        <begin position="689"/>
        <end position="725"/>
    </location>
</feature>
<dbReference type="GO" id="GO:0004672">
    <property type="term" value="F:protein kinase activity"/>
    <property type="evidence" value="ECO:0007669"/>
    <property type="project" value="InterPro"/>
</dbReference>
<name>A0A1V8SU44_9PEZI</name>
<dbReference type="GO" id="GO:0005524">
    <property type="term" value="F:ATP binding"/>
    <property type="evidence" value="ECO:0007669"/>
    <property type="project" value="InterPro"/>
</dbReference>
<evidence type="ECO:0000256" key="1">
    <source>
        <dbReference type="SAM" id="MobiDB-lite"/>
    </source>
</evidence>
<feature type="region of interest" description="Disordered" evidence="1">
    <location>
        <begin position="764"/>
        <end position="800"/>
    </location>
</feature>
<dbReference type="InterPro" id="IPR011009">
    <property type="entry name" value="Kinase-like_dom_sf"/>
</dbReference>
<evidence type="ECO:0000313" key="3">
    <source>
        <dbReference type="EMBL" id="OQO02673.1"/>
    </source>
</evidence>
<feature type="region of interest" description="Disordered" evidence="1">
    <location>
        <begin position="590"/>
        <end position="626"/>
    </location>
</feature>
<accession>A0A1V8SU44</accession>
<dbReference type="Pfam" id="PF07714">
    <property type="entry name" value="PK_Tyr_Ser-Thr"/>
    <property type="match status" value="1"/>
</dbReference>
<evidence type="ECO:0000259" key="2">
    <source>
        <dbReference type="PROSITE" id="PS50011"/>
    </source>
</evidence>
<dbReference type="Gene3D" id="1.10.510.10">
    <property type="entry name" value="Transferase(Phosphotransferase) domain 1"/>
    <property type="match status" value="1"/>
</dbReference>
<feature type="compositionally biased region" description="Low complexity" evidence="1">
    <location>
        <begin position="711"/>
        <end position="721"/>
    </location>
</feature>
<dbReference type="InterPro" id="IPR001245">
    <property type="entry name" value="Ser-Thr/Tyr_kinase_cat_dom"/>
</dbReference>
<keyword evidence="4" id="KW-1185">Reference proteome</keyword>
<dbReference type="PANTHER" id="PTHR23257:SF706">
    <property type="entry name" value="PROTO-ONCOGENE SERINE_THREONINE-PROTEIN KINASE MOS"/>
    <property type="match status" value="1"/>
</dbReference>
<dbReference type="EMBL" id="NAJO01000027">
    <property type="protein sequence ID" value="OQO02673.1"/>
    <property type="molecule type" value="Genomic_DNA"/>
</dbReference>
<feature type="compositionally biased region" description="Basic and acidic residues" evidence="1">
    <location>
        <begin position="601"/>
        <end position="614"/>
    </location>
</feature>
<dbReference type="Proteomes" id="UP000192596">
    <property type="component" value="Unassembled WGS sequence"/>
</dbReference>
<evidence type="ECO:0000313" key="4">
    <source>
        <dbReference type="Proteomes" id="UP000192596"/>
    </source>
</evidence>
<gene>
    <name evidence="3" type="ORF">B0A48_12202</name>
</gene>
<organism evidence="3 4">
    <name type="scientific">Cryoendolithus antarcticus</name>
    <dbReference type="NCBI Taxonomy" id="1507870"/>
    <lineage>
        <taxon>Eukaryota</taxon>
        <taxon>Fungi</taxon>
        <taxon>Dikarya</taxon>
        <taxon>Ascomycota</taxon>
        <taxon>Pezizomycotina</taxon>
        <taxon>Dothideomycetes</taxon>
        <taxon>Dothideomycetidae</taxon>
        <taxon>Cladosporiales</taxon>
        <taxon>Cladosporiaceae</taxon>
        <taxon>Cryoendolithus</taxon>
    </lineage>
</organism>
<feature type="compositionally biased region" description="Polar residues" evidence="1">
    <location>
        <begin position="816"/>
        <end position="859"/>
    </location>
</feature>
<dbReference type="InterPro" id="IPR000719">
    <property type="entry name" value="Prot_kinase_dom"/>
</dbReference>
<dbReference type="InterPro" id="IPR050167">
    <property type="entry name" value="Ser_Thr_protein_kinase"/>
</dbReference>
<dbReference type="GO" id="GO:0007165">
    <property type="term" value="P:signal transduction"/>
    <property type="evidence" value="ECO:0007669"/>
    <property type="project" value="TreeGrafter"/>
</dbReference>
<dbReference type="PANTHER" id="PTHR23257">
    <property type="entry name" value="SERINE-THREONINE PROTEIN KINASE"/>
    <property type="match status" value="1"/>
</dbReference>
<proteinExistence type="predicted"/>
<dbReference type="STRING" id="1507870.A0A1V8SU44"/>
<protein>
    <recommendedName>
        <fullName evidence="2">Protein kinase domain-containing protein</fullName>
    </recommendedName>
</protein>
<sequence length="881" mass="97032">MPHLPFGSGTEMEDVDVRIEITGTGGSPDGKLGRRASLLNTLRSKLRRHHDVVETGHGREEPTVEKPVVEEVEIVDDGLGRKDSTPPNARLAASEAEVGRIERSPHALCLPLPIRGYSSCRPLSLTRRSCTGIAQRSLSPPPTSNPSASAPAIHAREYSHSNYVSREQLPSWEHLQPPQQGSSPNHVGEQEFAAIHGASWLGNDSVTDEANEEVAQAAIRSAFDRSWILNLSMSFRDKSQREKYFVTFAESATRWRRVTISLDYSDPIEGSLEEDLRSMRYQREKSFRIYEAIHESLEDIAFYNTVTNLKLQTTRDDGQLHVHVSEDANEIIQYPATSLFGHVSCPHYRESELDFDSHLSGFVYKVHVNGKLLVKKEIAGPDTVDEFLYEVNALDALCDSRHVVRLEGLVTDESGSSVRGLLISYASRGALVDIIYDYAGTLEWTRREKWTRQIIAGLSDIHEAGFIQGDFTLSNIVIDDHDNALIIDINRRGCPVGWEPPELGRLIDSGQRIGMHISVKTDLYQLGMVLWGLAEENDVPDKARPLRPLGSDIPGWYCQIVDTCLETRPQARASAARLLMLIPDNAGRLSRASASPLRPSDSWRHGSGADDLKASDSSNSTIHRSDKEYIDPNLTVTLDEVHRHARGGHVASTPYIEDQVTYVDPLEVSSPTGNISYHFASSGSWIVGHSRGRSPISSRRRRSSPCGCGETATSATSLSLSPGCPSRRSGKVYLAIDDDGSTRKSRILELPDARVDSFTPISTATGVHKEHTDNADSCTTSTRDLNERSLYGPPLHQDSGFDEEMLQDMHLDEPDASTSEVGTSACASWPDTANSTPRASVNVSDTAHLSKATSFTESDSPPRPDMNGVNTNASEEIEVQS</sequence>
<comment type="caution">
    <text evidence="3">The sequence shown here is derived from an EMBL/GenBank/DDBJ whole genome shotgun (WGS) entry which is preliminary data.</text>
</comment>
<dbReference type="OrthoDB" id="635774at2759"/>
<feature type="domain" description="Protein kinase" evidence="2">
    <location>
        <begin position="329"/>
        <end position="589"/>
    </location>
</feature>